<dbReference type="SUPFAM" id="SSF53756">
    <property type="entry name" value="UDP-Glycosyltransferase/glycogen phosphorylase"/>
    <property type="match status" value="1"/>
</dbReference>
<comment type="caution">
    <text evidence="2">The sequence shown here is derived from an EMBL/GenBank/DDBJ whole genome shotgun (WGS) entry which is preliminary data.</text>
</comment>
<dbReference type="PANTHER" id="PTHR12526">
    <property type="entry name" value="GLYCOSYLTRANSFERASE"/>
    <property type="match status" value="1"/>
</dbReference>
<gene>
    <name evidence="2" type="ORF">IP97_00616</name>
</gene>
<dbReference type="Proteomes" id="UP000315312">
    <property type="component" value="Unassembled WGS sequence"/>
</dbReference>
<protein>
    <submittedName>
        <fullName evidence="2">Glycosyltransferase involved in cell wall biosynthesis</fullName>
    </submittedName>
</protein>
<dbReference type="OrthoDB" id="1411429at2"/>
<feature type="domain" description="Glycosyl transferase family 1" evidence="1">
    <location>
        <begin position="217"/>
        <end position="352"/>
    </location>
</feature>
<dbReference type="Pfam" id="PF00534">
    <property type="entry name" value="Glycos_transf_1"/>
    <property type="match status" value="1"/>
</dbReference>
<name>A0A562KP44_9FLAO</name>
<dbReference type="Gene3D" id="3.40.50.2000">
    <property type="entry name" value="Glycogen Phosphorylase B"/>
    <property type="match status" value="2"/>
</dbReference>
<dbReference type="CDD" id="cd03801">
    <property type="entry name" value="GT4_PimA-like"/>
    <property type="match status" value="1"/>
</dbReference>
<keyword evidence="2" id="KW-0808">Transferase</keyword>
<dbReference type="EMBL" id="VLKM01000002">
    <property type="protein sequence ID" value="TWH97189.1"/>
    <property type="molecule type" value="Genomic_DNA"/>
</dbReference>
<evidence type="ECO:0000259" key="1">
    <source>
        <dbReference type="Pfam" id="PF00534"/>
    </source>
</evidence>
<dbReference type="AlphaFoldDB" id="A0A562KP44"/>
<organism evidence="2 3">
    <name type="scientific">Flavobacterium cheniae</name>
    <dbReference type="NCBI Taxonomy" id="295428"/>
    <lineage>
        <taxon>Bacteria</taxon>
        <taxon>Pseudomonadati</taxon>
        <taxon>Bacteroidota</taxon>
        <taxon>Flavobacteriia</taxon>
        <taxon>Flavobacteriales</taxon>
        <taxon>Flavobacteriaceae</taxon>
        <taxon>Flavobacterium</taxon>
    </lineage>
</organism>
<evidence type="ECO:0000313" key="3">
    <source>
        <dbReference type="Proteomes" id="UP000315312"/>
    </source>
</evidence>
<reference evidence="2 3" key="1">
    <citation type="journal article" date="2015" name="Stand. Genomic Sci.">
        <title>Genomic Encyclopedia of Bacterial and Archaeal Type Strains, Phase III: the genomes of soil and plant-associated and newly described type strains.</title>
        <authorList>
            <person name="Whitman W.B."/>
            <person name="Woyke T."/>
            <person name="Klenk H.P."/>
            <person name="Zhou Y."/>
            <person name="Lilburn T.G."/>
            <person name="Beck B.J."/>
            <person name="De Vos P."/>
            <person name="Vandamme P."/>
            <person name="Eisen J.A."/>
            <person name="Garrity G."/>
            <person name="Hugenholtz P."/>
            <person name="Kyrpides N.C."/>
        </authorList>
    </citation>
    <scope>NUCLEOTIDE SEQUENCE [LARGE SCALE GENOMIC DNA]</scope>
    <source>
        <strain evidence="2 3">CGMCC 1.6844</strain>
    </source>
</reference>
<dbReference type="PANTHER" id="PTHR12526:SF630">
    <property type="entry name" value="GLYCOSYLTRANSFERASE"/>
    <property type="match status" value="1"/>
</dbReference>
<sequence length="377" mass="43600">MKILMVSIPTLHFFRWANQLQDAGHEVYWFDITGMSKTVSKISWMQQKVDWKLKWNYPGRIFVKNKFPKLYEYIHQFNEKYTAKTFENYLNEIQPDVVHSFALYLSCSPIMEVMEKNPTQKWIYSSWGSDLFYFQNESTYLKDIKRVLPRINYLFTDCQRDYEIAKQYGFTGKFLGVFPGGGGFELNEMETYKLPISQRKTILIKGFQGRSGRAIPVLKAIATLKEQLHNYEIVVFGADPQTFDFVKQSPLKSWGNFEILGKIPHEEVLKLMGKSLIYIGNSNSDGMPNTMLEAIFMGAFPIQSNPGGATAELIRDGENGLLIEDCEEVQKIKEIVIHAVNNCNFEKAESLNQAEIVPKLHYIKVKNEVISIYKKLN</sequence>
<dbReference type="RefSeq" id="WP_133609701.1">
    <property type="nucleotide sequence ID" value="NZ_SNZC01000003.1"/>
</dbReference>
<dbReference type="GO" id="GO:0016757">
    <property type="term" value="F:glycosyltransferase activity"/>
    <property type="evidence" value="ECO:0007669"/>
    <property type="project" value="InterPro"/>
</dbReference>
<dbReference type="InterPro" id="IPR001296">
    <property type="entry name" value="Glyco_trans_1"/>
</dbReference>
<keyword evidence="3" id="KW-1185">Reference proteome</keyword>
<accession>A0A562KP44</accession>
<proteinExistence type="predicted"/>
<evidence type="ECO:0000313" key="2">
    <source>
        <dbReference type="EMBL" id="TWH97189.1"/>
    </source>
</evidence>